<dbReference type="GO" id="GO:0016740">
    <property type="term" value="F:transferase activity"/>
    <property type="evidence" value="ECO:0007669"/>
    <property type="project" value="InterPro"/>
</dbReference>
<sequence>MSSSATGTMSTVPRAFVHKTAESEVLLTGWRPAGPGAFVVTARWPVTHDFYGPRHGLHDPLLLAESVRQTVPLLSHAAFDVPFGDRQSWSDLRFALDPAALAAGPGPAEVELRIACSDVVRRSGRLVSVAMDVDVVRAGVRLGRARTGFANHRPAVYRRLRGRYANLAEAVSRTVPLAPPTAPCRAGRERFADVVLSPTHARDVHQLRIDLFHPALFDHLVDHAPGMLLLEAARQAAHAAAYPQRIVPVAMDVTFTAYAELDAPCWILTDRLPADRAGRRRVLVSAVQNEACVFSSVVTLERI</sequence>
<evidence type="ECO:0000313" key="3">
    <source>
        <dbReference type="Proteomes" id="UP000587462"/>
    </source>
</evidence>
<proteinExistence type="predicted"/>
<dbReference type="Pfam" id="PF03756">
    <property type="entry name" value="AfsA"/>
    <property type="match status" value="2"/>
</dbReference>
<dbReference type="NCBIfam" id="NF041195">
    <property type="entry name" value="ScbA_BarX_GamBu"/>
    <property type="match status" value="1"/>
</dbReference>
<comment type="caution">
    <text evidence="2">The sequence shown here is derived from an EMBL/GenBank/DDBJ whole genome shotgun (WGS) entry which is preliminary data.</text>
</comment>
<evidence type="ECO:0000313" key="2">
    <source>
        <dbReference type="EMBL" id="NVK79215.1"/>
    </source>
</evidence>
<dbReference type="InterPro" id="IPR047757">
    <property type="entry name" value="AfsA-like"/>
</dbReference>
<dbReference type="InterPro" id="IPR005509">
    <property type="entry name" value="AfsA_hotdog_dom"/>
</dbReference>
<evidence type="ECO:0000259" key="1">
    <source>
        <dbReference type="Pfam" id="PF03756"/>
    </source>
</evidence>
<organism evidence="2 3">
    <name type="scientific">Streptomyces morookaense</name>
    <name type="common">Streptoverticillium morookaense</name>
    <dbReference type="NCBI Taxonomy" id="1970"/>
    <lineage>
        <taxon>Bacteria</taxon>
        <taxon>Bacillati</taxon>
        <taxon>Actinomycetota</taxon>
        <taxon>Actinomycetes</taxon>
        <taxon>Kitasatosporales</taxon>
        <taxon>Streptomycetaceae</taxon>
        <taxon>Streptomyces</taxon>
    </lineage>
</organism>
<dbReference type="Proteomes" id="UP000587462">
    <property type="component" value="Unassembled WGS sequence"/>
</dbReference>
<name>A0A7Y7E7R0_STRMO</name>
<protein>
    <recommendedName>
        <fullName evidence="1">A-factor biosynthesis hotdog domain-containing protein</fullName>
    </recommendedName>
</protein>
<dbReference type="AlphaFoldDB" id="A0A7Y7E7R0"/>
<gene>
    <name evidence="2" type="ORF">HG542_16275</name>
</gene>
<accession>A0A7Y7E7R0</accession>
<feature type="domain" description="A-factor biosynthesis hotdog" evidence="1">
    <location>
        <begin position="16"/>
        <end position="146"/>
    </location>
</feature>
<reference evidence="2 3" key="1">
    <citation type="submission" date="2020-04" db="EMBL/GenBank/DDBJ databases">
        <title>Draft Genome Sequence of Streptomyces morookaense DSM 40503, an 8-azaguanine-producing strain.</title>
        <authorList>
            <person name="Qi J."/>
            <person name="Gao J.-M."/>
        </authorList>
    </citation>
    <scope>NUCLEOTIDE SEQUENCE [LARGE SCALE GENOMIC DNA]</scope>
    <source>
        <strain evidence="2 3">DSM 40503</strain>
    </source>
</reference>
<dbReference type="RefSeq" id="WP_171082028.1">
    <property type="nucleotide sequence ID" value="NZ_BNBU01000004.1"/>
</dbReference>
<feature type="domain" description="A-factor biosynthesis hotdog" evidence="1">
    <location>
        <begin position="187"/>
        <end position="291"/>
    </location>
</feature>
<dbReference type="EMBL" id="JABBXF010000033">
    <property type="protein sequence ID" value="NVK79215.1"/>
    <property type="molecule type" value="Genomic_DNA"/>
</dbReference>
<keyword evidence="3" id="KW-1185">Reference proteome</keyword>